<protein>
    <submittedName>
        <fullName evidence="1">Uncharacterized protein</fullName>
    </submittedName>
</protein>
<evidence type="ECO:0000313" key="1">
    <source>
        <dbReference type="EMBL" id="KAG5628946.1"/>
    </source>
</evidence>
<organism evidence="1 2">
    <name type="scientific">Solanum commersonii</name>
    <name type="common">Commerson's wild potato</name>
    <name type="synonym">Commerson's nightshade</name>
    <dbReference type="NCBI Taxonomy" id="4109"/>
    <lineage>
        <taxon>Eukaryota</taxon>
        <taxon>Viridiplantae</taxon>
        <taxon>Streptophyta</taxon>
        <taxon>Embryophyta</taxon>
        <taxon>Tracheophyta</taxon>
        <taxon>Spermatophyta</taxon>
        <taxon>Magnoliopsida</taxon>
        <taxon>eudicotyledons</taxon>
        <taxon>Gunneridae</taxon>
        <taxon>Pentapetalae</taxon>
        <taxon>asterids</taxon>
        <taxon>lamiids</taxon>
        <taxon>Solanales</taxon>
        <taxon>Solanaceae</taxon>
        <taxon>Solanoideae</taxon>
        <taxon>Solaneae</taxon>
        <taxon>Solanum</taxon>
    </lineage>
</organism>
<name>A0A9J6AXF2_SOLCO</name>
<dbReference type="EMBL" id="JACXVP010000001">
    <property type="protein sequence ID" value="KAG5628946.1"/>
    <property type="molecule type" value="Genomic_DNA"/>
</dbReference>
<sequence length="115" mass="13222">MGIAKGRSIFKDVTNKSFISISSLKILRVDSSVNQGEELKIGIEEDDDVILVRKLVRYRTLVHPMESRRSAIHQSCYSNARRRWEQSKLFLLLLQQETPFTLAAYLRVGGNIELE</sequence>
<comment type="caution">
    <text evidence="1">The sequence shown here is derived from an EMBL/GenBank/DDBJ whole genome shotgun (WGS) entry which is preliminary data.</text>
</comment>
<evidence type="ECO:0000313" key="2">
    <source>
        <dbReference type="Proteomes" id="UP000824120"/>
    </source>
</evidence>
<gene>
    <name evidence="1" type="ORF">H5410_000663</name>
</gene>
<keyword evidence="2" id="KW-1185">Reference proteome</keyword>
<proteinExistence type="predicted"/>
<reference evidence="1 2" key="1">
    <citation type="submission" date="2020-09" db="EMBL/GenBank/DDBJ databases">
        <title>De no assembly of potato wild relative species, Solanum commersonii.</title>
        <authorList>
            <person name="Cho K."/>
        </authorList>
    </citation>
    <scope>NUCLEOTIDE SEQUENCE [LARGE SCALE GENOMIC DNA]</scope>
    <source>
        <strain evidence="1">LZ3.2</strain>
        <tissue evidence="1">Leaf</tissue>
    </source>
</reference>
<dbReference type="AlphaFoldDB" id="A0A9J6AXF2"/>
<dbReference type="Proteomes" id="UP000824120">
    <property type="component" value="Chromosome 1"/>
</dbReference>
<accession>A0A9J6AXF2</accession>